<evidence type="ECO:0000313" key="4">
    <source>
        <dbReference type="EMBL" id="KAG5971212.1"/>
    </source>
</evidence>
<dbReference type="PROSITE" id="PS50090">
    <property type="entry name" value="MYB_LIKE"/>
    <property type="match status" value="2"/>
</dbReference>
<dbReference type="OrthoDB" id="193499at2759"/>
<feature type="region of interest" description="Disordered" evidence="1">
    <location>
        <begin position="136"/>
        <end position="158"/>
    </location>
</feature>
<name>A0A9P7SRJ9_9HYPO</name>
<evidence type="ECO:0008006" key="6">
    <source>
        <dbReference type="Google" id="ProtNLM"/>
    </source>
</evidence>
<dbReference type="AlphaFoldDB" id="A0A9P7SRJ9"/>
<accession>A0A9P7SRJ9</accession>
<dbReference type="InterPro" id="IPR009057">
    <property type="entry name" value="Homeodomain-like_sf"/>
</dbReference>
<evidence type="ECO:0000313" key="5">
    <source>
        <dbReference type="Proteomes" id="UP000784919"/>
    </source>
</evidence>
<reference evidence="4" key="1">
    <citation type="journal article" date="2020" name="bioRxiv">
        <title>Whole genome comparisons of ergot fungi reveals the divergence and evolution of species within the genus Claviceps are the result of varying mechanisms driving genome evolution and host range expansion.</title>
        <authorList>
            <person name="Wyka S.A."/>
            <person name="Mondo S.J."/>
            <person name="Liu M."/>
            <person name="Dettman J."/>
            <person name="Nalam V."/>
            <person name="Broders K.D."/>
        </authorList>
    </citation>
    <scope>NUCLEOTIDE SEQUENCE</scope>
    <source>
        <strain evidence="4">CCC 1102</strain>
    </source>
</reference>
<dbReference type="InterPro" id="IPR050560">
    <property type="entry name" value="MYB_TF"/>
</dbReference>
<dbReference type="Gene3D" id="1.10.10.60">
    <property type="entry name" value="Homeodomain-like"/>
    <property type="match status" value="1"/>
</dbReference>
<evidence type="ECO:0000259" key="2">
    <source>
        <dbReference type="PROSITE" id="PS50090"/>
    </source>
</evidence>
<protein>
    <recommendedName>
        <fullName evidence="6">DRPLA protein</fullName>
    </recommendedName>
</protein>
<feature type="region of interest" description="Disordered" evidence="1">
    <location>
        <begin position="269"/>
        <end position="317"/>
    </location>
</feature>
<dbReference type="EMBL" id="SRPS01000062">
    <property type="protein sequence ID" value="KAG5971212.1"/>
    <property type="molecule type" value="Genomic_DNA"/>
</dbReference>
<proteinExistence type="predicted"/>
<feature type="compositionally biased region" description="Basic and acidic residues" evidence="1">
    <location>
        <begin position="137"/>
        <end position="155"/>
    </location>
</feature>
<dbReference type="InterPro" id="IPR017930">
    <property type="entry name" value="Myb_dom"/>
</dbReference>
<dbReference type="Proteomes" id="UP000784919">
    <property type="component" value="Unassembled WGS sequence"/>
</dbReference>
<feature type="domain" description="Myb-like" evidence="2">
    <location>
        <begin position="149"/>
        <end position="190"/>
    </location>
</feature>
<comment type="caution">
    <text evidence="4">The sequence shown here is derived from an EMBL/GenBank/DDBJ whole genome shotgun (WGS) entry which is preliminary data.</text>
</comment>
<feature type="domain" description="HTH myb-type" evidence="3">
    <location>
        <begin position="11"/>
        <end position="60"/>
    </location>
</feature>
<dbReference type="PANTHER" id="PTHR45614">
    <property type="entry name" value="MYB PROTEIN-RELATED"/>
    <property type="match status" value="1"/>
</dbReference>
<feature type="compositionally biased region" description="Basic and acidic residues" evidence="1">
    <location>
        <begin position="282"/>
        <end position="292"/>
    </location>
</feature>
<dbReference type="GO" id="GO:0005634">
    <property type="term" value="C:nucleus"/>
    <property type="evidence" value="ECO:0007669"/>
    <property type="project" value="TreeGrafter"/>
</dbReference>
<feature type="compositionally biased region" description="Low complexity" evidence="1">
    <location>
        <begin position="293"/>
        <end position="302"/>
    </location>
</feature>
<sequence>MGSTGERGSVQRWSAEEDDFLIRSKESRYRRRWKEISKALPGRSVHSCRSRYYDIRYRRQKEEEAEEAKEKLARLYEREKAGMWAPLAAEMSIPWIEVERIHWIIGRTQMAKRGIDDSFRTTRVNLTPRQVYEAEVQAERQKQDEQQQRATRPDSEWSGDEETLLFAYRRSGLSWEVISRLLPGRTVASCHTHHSEQSATGPVWSQERKNELCKLYESLKLSMWTTIGDELGVPWGHAEFEHWRLGPNLLARIAGVPLTFQAASGLAPLQDDNDIDNTDVPNQHHNEEHDQSSRPPQHPQSQNEPVPMAHVGQPGRSVTLPSCAELIADVDLLYGPPQRET</sequence>
<dbReference type="InterPro" id="IPR001005">
    <property type="entry name" value="SANT/Myb"/>
</dbReference>
<dbReference type="SUPFAM" id="SSF46689">
    <property type="entry name" value="Homeodomain-like"/>
    <property type="match status" value="2"/>
</dbReference>
<dbReference type="GO" id="GO:0000978">
    <property type="term" value="F:RNA polymerase II cis-regulatory region sequence-specific DNA binding"/>
    <property type="evidence" value="ECO:0007669"/>
    <property type="project" value="TreeGrafter"/>
</dbReference>
<evidence type="ECO:0000256" key="1">
    <source>
        <dbReference type="SAM" id="MobiDB-lite"/>
    </source>
</evidence>
<evidence type="ECO:0000259" key="3">
    <source>
        <dbReference type="PROSITE" id="PS51294"/>
    </source>
</evidence>
<organism evidence="4 5">
    <name type="scientific">Claviceps arundinis</name>
    <dbReference type="NCBI Taxonomy" id="1623583"/>
    <lineage>
        <taxon>Eukaryota</taxon>
        <taxon>Fungi</taxon>
        <taxon>Dikarya</taxon>
        <taxon>Ascomycota</taxon>
        <taxon>Pezizomycotina</taxon>
        <taxon>Sordariomycetes</taxon>
        <taxon>Hypocreomycetidae</taxon>
        <taxon>Hypocreales</taxon>
        <taxon>Clavicipitaceae</taxon>
        <taxon>Claviceps</taxon>
    </lineage>
</organism>
<dbReference type="CDD" id="cd00167">
    <property type="entry name" value="SANT"/>
    <property type="match status" value="2"/>
</dbReference>
<dbReference type="PROSITE" id="PS51294">
    <property type="entry name" value="HTH_MYB"/>
    <property type="match status" value="1"/>
</dbReference>
<gene>
    <name evidence="4" type="ORF">E4U56_007052</name>
</gene>
<feature type="domain" description="Myb-like" evidence="2">
    <location>
        <begin position="12"/>
        <end position="56"/>
    </location>
</feature>
<dbReference type="Pfam" id="PF00249">
    <property type="entry name" value="Myb_DNA-binding"/>
    <property type="match status" value="1"/>
</dbReference>
<dbReference type="SMART" id="SM00717">
    <property type="entry name" value="SANT"/>
    <property type="match status" value="2"/>
</dbReference>
<dbReference type="GO" id="GO:0000981">
    <property type="term" value="F:DNA-binding transcription factor activity, RNA polymerase II-specific"/>
    <property type="evidence" value="ECO:0007669"/>
    <property type="project" value="TreeGrafter"/>
</dbReference>